<reference evidence="2" key="1">
    <citation type="journal article" date="2023" name="Nat. Plants">
        <title>Single-cell RNA sequencing provides a high-resolution roadmap for understanding the multicellular compartmentation of specialized metabolism.</title>
        <authorList>
            <person name="Sun S."/>
            <person name="Shen X."/>
            <person name="Li Y."/>
            <person name="Li Y."/>
            <person name="Wang S."/>
            <person name="Li R."/>
            <person name="Zhang H."/>
            <person name="Shen G."/>
            <person name="Guo B."/>
            <person name="Wei J."/>
            <person name="Xu J."/>
            <person name="St-Pierre B."/>
            <person name="Chen S."/>
            <person name="Sun C."/>
        </authorList>
    </citation>
    <scope>NUCLEOTIDE SEQUENCE [LARGE SCALE GENOMIC DNA]</scope>
</reference>
<accession>A0ACC0BS46</accession>
<keyword evidence="2" id="KW-1185">Reference proteome</keyword>
<organism evidence="1 2">
    <name type="scientific">Catharanthus roseus</name>
    <name type="common">Madagascar periwinkle</name>
    <name type="synonym">Vinca rosea</name>
    <dbReference type="NCBI Taxonomy" id="4058"/>
    <lineage>
        <taxon>Eukaryota</taxon>
        <taxon>Viridiplantae</taxon>
        <taxon>Streptophyta</taxon>
        <taxon>Embryophyta</taxon>
        <taxon>Tracheophyta</taxon>
        <taxon>Spermatophyta</taxon>
        <taxon>Magnoliopsida</taxon>
        <taxon>eudicotyledons</taxon>
        <taxon>Gunneridae</taxon>
        <taxon>Pentapetalae</taxon>
        <taxon>asterids</taxon>
        <taxon>lamiids</taxon>
        <taxon>Gentianales</taxon>
        <taxon>Apocynaceae</taxon>
        <taxon>Rauvolfioideae</taxon>
        <taxon>Vinceae</taxon>
        <taxon>Catharanthinae</taxon>
        <taxon>Catharanthus</taxon>
    </lineage>
</organism>
<evidence type="ECO:0000313" key="2">
    <source>
        <dbReference type="Proteomes" id="UP001060085"/>
    </source>
</evidence>
<dbReference type="EMBL" id="CM044702">
    <property type="protein sequence ID" value="KAI5675407.1"/>
    <property type="molecule type" value="Genomic_DNA"/>
</dbReference>
<dbReference type="Proteomes" id="UP001060085">
    <property type="component" value="Linkage Group LG02"/>
</dbReference>
<name>A0ACC0BS46_CATRO</name>
<protein>
    <submittedName>
        <fullName evidence="1">Uncharacterized protein</fullName>
    </submittedName>
</protein>
<gene>
    <name evidence="1" type="ORF">M9H77_06357</name>
</gene>
<proteinExistence type="predicted"/>
<sequence>MCGLIFYDSRASVPVRVGCTDPACMPDFSSIELFRLGCYSWAETFVGLFSSGSYQVPLSAPFRKGASAPQTTMTLGVEFMRYLSTAAIASTSSVELETTGWDPVPNAVGMSIAITTVPPSRKSKRIHTMMHGPEGDPAEEEGNSDLVTCGHQCKRRVTRDMQINPAHADTPQATYVVIRVPLLVNTCTRAPVITLAAATTRSSYPDSSSGLVGLVVDVVKTHEGRTVVIPFKVVLETSMEVLFFYNYSILELDIGGKRVRVRVRGGGGGGVNM</sequence>
<evidence type="ECO:0000313" key="1">
    <source>
        <dbReference type="EMBL" id="KAI5675407.1"/>
    </source>
</evidence>
<comment type="caution">
    <text evidence="1">The sequence shown here is derived from an EMBL/GenBank/DDBJ whole genome shotgun (WGS) entry which is preliminary data.</text>
</comment>